<dbReference type="PANTHER" id="PTHR43630">
    <property type="entry name" value="POLY-BETA-1,6-N-ACETYL-D-GLUCOSAMINE SYNTHASE"/>
    <property type="match status" value="1"/>
</dbReference>
<organism evidence="7 8">
    <name type="scientific">Tsuneonella aeria</name>
    <dbReference type="NCBI Taxonomy" id="1837929"/>
    <lineage>
        <taxon>Bacteria</taxon>
        <taxon>Pseudomonadati</taxon>
        <taxon>Pseudomonadota</taxon>
        <taxon>Alphaproteobacteria</taxon>
        <taxon>Sphingomonadales</taxon>
        <taxon>Erythrobacteraceae</taxon>
        <taxon>Tsuneonella</taxon>
    </lineage>
</organism>
<dbReference type="InterPro" id="IPR029044">
    <property type="entry name" value="Nucleotide-diphossugar_trans"/>
</dbReference>
<evidence type="ECO:0000313" key="8">
    <source>
        <dbReference type="Proteomes" id="UP000439522"/>
    </source>
</evidence>
<keyword evidence="3 7" id="KW-0808">Transferase</keyword>
<proteinExistence type="inferred from homology"/>
<dbReference type="SUPFAM" id="SSF53448">
    <property type="entry name" value="Nucleotide-diphospho-sugar transferases"/>
    <property type="match status" value="1"/>
</dbReference>
<name>A0A6I4TEU0_9SPHN</name>
<dbReference type="OrthoDB" id="276604at2"/>
<keyword evidence="4" id="KW-0812">Transmembrane</keyword>
<keyword evidence="2" id="KW-0328">Glycosyltransferase</keyword>
<keyword evidence="4" id="KW-0472">Membrane</keyword>
<evidence type="ECO:0000259" key="5">
    <source>
        <dbReference type="Pfam" id="PF00535"/>
    </source>
</evidence>
<dbReference type="Proteomes" id="UP000439522">
    <property type="component" value="Unassembled WGS sequence"/>
</dbReference>
<sequence length="468" mass="52304">MVASAEAVAVVVIVTGLLQVGFYVFQLLFAAIALSTRPPVPRGATLWRRYSDQAPPISLLAPAFNEELTVVESVRSLLALHYPHFEVLLINDGSKDGTLARVIDAFGLQRVERYIDDRLEHANIRGFYANPALPRLLVIDKQNGGKADALNAGINCCRTPLFCAIDADSILETDALLRVVRPFIDDPNLTIAAGGTIRIANGCIIDSGRVVRIHLPRNFLALVQIMEYLRAFLMARLALGKMQVLTVISGAFGLFRRQEVVEVGGYSHGTVGEDMELVLKLHRHMRDLKRPYRIDFIAEPVCWTECPEDAKVLGRQRSRWQRGALECFAKHKSMAFNPRYGRIGFLGFGQILLVDVVGPLIEVFGYLLVPLLYALGLLALPWLLAFLAVTFTFGVFVSVATLILEEVQLRRFPRARDLAVLTFVAVVENFGYRQLSNFWRLQGWWQFVRKQQSWGTMTRKGFGSAASS</sequence>
<dbReference type="Gene3D" id="3.90.550.10">
    <property type="entry name" value="Spore Coat Polysaccharide Biosynthesis Protein SpsA, Chain A"/>
    <property type="match status" value="1"/>
</dbReference>
<reference evidence="7 8" key="1">
    <citation type="submission" date="2019-12" db="EMBL/GenBank/DDBJ databases">
        <title>Genomic-based taxomic classification of the family Erythrobacteraceae.</title>
        <authorList>
            <person name="Xu L."/>
        </authorList>
    </citation>
    <scope>NUCLEOTIDE SEQUENCE [LARGE SCALE GENOMIC DNA]</scope>
    <source>
        <strain evidence="7 8">100921-2</strain>
    </source>
</reference>
<dbReference type="EMBL" id="WTZA01000002">
    <property type="protein sequence ID" value="MXO75762.1"/>
    <property type="molecule type" value="Genomic_DNA"/>
</dbReference>
<feature type="transmembrane region" description="Helical" evidence="4">
    <location>
        <begin position="380"/>
        <end position="404"/>
    </location>
</feature>
<evidence type="ECO:0000259" key="6">
    <source>
        <dbReference type="Pfam" id="PF13632"/>
    </source>
</evidence>
<feature type="domain" description="Glycosyltransferase 2-like" evidence="6">
    <location>
        <begin position="164"/>
        <end position="378"/>
    </location>
</feature>
<gene>
    <name evidence="7" type="ORF">GRI40_11095</name>
</gene>
<evidence type="ECO:0000313" key="7">
    <source>
        <dbReference type="EMBL" id="MXO75762.1"/>
    </source>
</evidence>
<dbReference type="GO" id="GO:0016757">
    <property type="term" value="F:glycosyltransferase activity"/>
    <property type="evidence" value="ECO:0007669"/>
    <property type="project" value="UniProtKB-KW"/>
</dbReference>
<dbReference type="InterPro" id="IPR001173">
    <property type="entry name" value="Glyco_trans_2-like"/>
</dbReference>
<feature type="transmembrane region" description="Helical" evidence="4">
    <location>
        <begin position="343"/>
        <end position="368"/>
    </location>
</feature>
<keyword evidence="8" id="KW-1185">Reference proteome</keyword>
<keyword evidence="4" id="KW-1133">Transmembrane helix</keyword>
<evidence type="ECO:0000256" key="3">
    <source>
        <dbReference type="ARBA" id="ARBA00022679"/>
    </source>
</evidence>
<evidence type="ECO:0000256" key="1">
    <source>
        <dbReference type="ARBA" id="ARBA00006739"/>
    </source>
</evidence>
<feature type="transmembrane region" description="Helical" evidence="4">
    <location>
        <begin position="6"/>
        <end position="34"/>
    </location>
</feature>
<evidence type="ECO:0000256" key="4">
    <source>
        <dbReference type="SAM" id="Phobius"/>
    </source>
</evidence>
<accession>A0A6I4TEU0</accession>
<dbReference type="Pfam" id="PF13632">
    <property type="entry name" value="Glyco_trans_2_3"/>
    <property type="match status" value="1"/>
</dbReference>
<dbReference type="PANTHER" id="PTHR43630:SF1">
    <property type="entry name" value="POLY-BETA-1,6-N-ACETYL-D-GLUCOSAMINE SYNTHASE"/>
    <property type="match status" value="1"/>
</dbReference>
<feature type="domain" description="Glycosyltransferase 2-like" evidence="5">
    <location>
        <begin position="58"/>
        <end position="100"/>
    </location>
</feature>
<dbReference type="Pfam" id="PF00535">
    <property type="entry name" value="Glycos_transf_2"/>
    <property type="match status" value="1"/>
</dbReference>
<protein>
    <submittedName>
        <fullName evidence="7">Glycosyltransferase</fullName>
    </submittedName>
</protein>
<comment type="similarity">
    <text evidence="1">Belongs to the glycosyltransferase 2 family.</text>
</comment>
<dbReference type="CDD" id="cd06423">
    <property type="entry name" value="CESA_like"/>
    <property type="match status" value="1"/>
</dbReference>
<comment type="caution">
    <text evidence="7">The sequence shown here is derived from an EMBL/GenBank/DDBJ whole genome shotgun (WGS) entry which is preliminary data.</text>
</comment>
<dbReference type="AlphaFoldDB" id="A0A6I4TEU0"/>
<evidence type="ECO:0000256" key="2">
    <source>
        <dbReference type="ARBA" id="ARBA00022676"/>
    </source>
</evidence>